<organism evidence="1 2">
    <name type="scientific">Ostreococcus tauri</name>
    <name type="common">Marine green alga</name>
    <dbReference type="NCBI Taxonomy" id="70448"/>
    <lineage>
        <taxon>Eukaryota</taxon>
        <taxon>Viridiplantae</taxon>
        <taxon>Chlorophyta</taxon>
        <taxon>Mamiellophyceae</taxon>
        <taxon>Mamiellales</taxon>
        <taxon>Bathycoccaceae</taxon>
        <taxon>Ostreococcus</taxon>
    </lineage>
</organism>
<dbReference type="EMBL" id="CAID01000002">
    <property type="protein sequence ID" value="CEG00987.1"/>
    <property type="molecule type" value="Genomic_DNA"/>
</dbReference>
<reference evidence="2" key="1">
    <citation type="journal article" date="2006" name="Proc. Natl. Acad. Sci. U.S.A.">
        <title>Genome analysis of the smallest free-living eukaryote Ostreococcus tauri unveils many unique features.</title>
        <authorList>
            <person name="Derelle E."/>
            <person name="Ferraz C."/>
            <person name="Rombauts S."/>
            <person name="Rouze P."/>
            <person name="Worden A.Z."/>
            <person name="Robbens S."/>
            <person name="Partensky F."/>
            <person name="Degroeve S."/>
            <person name="Echeynie S."/>
            <person name="Cooke R."/>
            <person name="Saeys Y."/>
            <person name="Wuyts J."/>
            <person name="Jabbari K."/>
            <person name="Bowler C."/>
            <person name="Panaud O."/>
            <person name="Piegu B."/>
            <person name="Ball S.G."/>
            <person name="Ral J.-P."/>
            <person name="Bouget F.-Y."/>
            <person name="Piganeau G."/>
            <person name="De Baets B."/>
            <person name="Picard A."/>
            <person name="Delseny M."/>
            <person name="Demaille J."/>
            <person name="Van de Peer Y."/>
            <person name="Moreau H."/>
        </authorList>
    </citation>
    <scope>NUCLEOTIDE SEQUENCE [LARGE SCALE GENOMIC DNA]</scope>
    <source>
        <strain evidence="2">OTTH 0595 / CCAP 157/2 / RCC745</strain>
    </source>
</reference>
<proteinExistence type="predicted"/>
<evidence type="ECO:0000313" key="1">
    <source>
        <dbReference type="EMBL" id="CEG00987.1"/>
    </source>
</evidence>
<name>A0A090M7C4_OSTTA</name>
<evidence type="ECO:0000313" key="2">
    <source>
        <dbReference type="Proteomes" id="UP000009170"/>
    </source>
</evidence>
<dbReference type="KEGG" id="ota:OT_ostta02g01580"/>
<reference evidence="1 2" key="2">
    <citation type="journal article" date="2014" name="BMC Genomics">
        <title>An improved genome of the model marine alga Ostreococcus tauri unfolds by assessing Illumina de novo assemblies.</title>
        <authorList>
            <person name="Blanc-Mathieu R."/>
            <person name="Verhelst B."/>
            <person name="Derelle E."/>
            <person name="Rombauts S."/>
            <person name="Bouget F.Y."/>
            <person name="Carre I."/>
            <person name="Chateau A."/>
            <person name="Eyre-Walker A."/>
            <person name="Grimsley N."/>
            <person name="Moreau H."/>
            <person name="Piegu B."/>
            <person name="Rivals E."/>
            <person name="Schackwitz W."/>
            <person name="Van de Peer Y."/>
            <person name="Piganeau G."/>
        </authorList>
    </citation>
    <scope>NUCLEOTIDE SEQUENCE [LARGE SCALE GENOMIC DNA]</scope>
    <source>
        <strain evidence="2">OTTH 0595 / CCAP 157/2 / RCC745</strain>
    </source>
</reference>
<dbReference type="OrthoDB" id="10609288at2759"/>
<keyword evidence="2" id="KW-1185">Reference proteome</keyword>
<protein>
    <submittedName>
        <fullName evidence="1">Unnamed product</fullName>
    </submittedName>
</protein>
<dbReference type="InParanoid" id="A0A090M7C4"/>
<sequence length="194" mass="22441">MQFHVSDQEHLRKSEEDVQLLYSKWRFLGTVFFVHSTNIVKKVVNLDRLAMLDASGCALLSETTHLNQTVDTARESVKSVRSKIAWLHLYSEQPETGSLRKLIVRARIATPREDGCGYMDKQELAFRRLQFEKVYCFGGGERDTQLQIDFSGFSLKLCILELVRREFRHYAELFQLANILLHEETSRRGGLSSL</sequence>
<dbReference type="GeneID" id="9832610"/>
<comment type="caution">
    <text evidence="1">The sequence shown here is derived from an EMBL/GenBank/DDBJ whole genome shotgun (WGS) entry which is preliminary data.</text>
</comment>
<dbReference type="RefSeq" id="XP_003074955.2">
    <property type="nucleotide sequence ID" value="XM_003074907.2"/>
</dbReference>
<dbReference type="AlphaFoldDB" id="A0A090M7C4"/>
<gene>
    <name evidence="1" type="ORF">OT_ostta02g01580</name>
</gene>
<accession>A0A090M7C4</accession>
<dbReference type="Proteomes" id="UP000009170">
    <property type="component" value="Unassembled WGS sequence"/>
</dbReference>